<dbReference type="PROSITE" id="PS50929">
    <property type="entry name" value="ABC_TM1F"/>
    <property type="match status" value="1"/>
</dbReference>
<evidence type="ECO:0000256" key="8">
    <source>
        <dbReference type="SAM" id="Phobius"/>
    </source>
</evidence>
<dbReference type="PANTHER" id="PTHR24221:SF654">
    <property type="entry name" value="ATP-BINDING CASSETTE SUB-FAMILY B MEMBER 6"/>
    <property type="match status" value="1"/>
</dbReference>
<dbReference type="GO" id="GO:0034040">
    <property type="term" value="F:ATPase-coupled lipid transmembrane transporter activity"/>
    <property type="evidence" value="ECO:0007669"/>
    <property type="project" value="TreeGrafter"/>
</dbReference>
<dbReference type="AlphaFoldDB" id="A0AAX0QXG6"/>
<dbReference type="GO" id="GO:0005886">
    <property type="term" value="C:plasma membrane"/>
    <property type="evidence" value="ECO:0007669"/>
    <property type="project" value="UniProtKB-SubCell"/>
</dbReference>
<dbReference type="GO" id="GO:0140359">
    <property type="term" value="F:ABC-type transporter activity"/>
    <property type="evidence" value="ECO:0007669"/>
    <property type="project" value="InterPro"/>
</dbReference>
<dbReference type="Pfam" id="PF00664">
    <property type="entry name" value="ABC_membrane"/>
    <property type="match status" value="1"/>
</dbReference>
<keyword evidence="14" id="KW-1185">Reference proteome</keyword>
<feature type="transmembrane region" description="Helical" evidence="8">
    <location>
        <begin position="168"/>
        <end position="187"/>
    </location>
</feature>
<evidence type="ECO:0000313" key="13">
    <source>
        <dbReference type="Proteomes" id="UP000217473"/>
    </source>
</evidence>
<dbReference type="GO" id="GO:0016887">
    <property type="term" value="F:ATP hydrolysis activity"/>
    <property type="evidence" value="ECO:0007669"/>
    <property type="project" value="InterPro"/>
</dbReference>
<dbReference type="EMBL" id="MWUR01000003">
    <property type="protein sequence ID" value="PCF51804.1"/>
    <property type="molecule type" value="Genomic_DNA"/>
</dbReference>
<name>A0AAX0QXG6_9STAP</name>
<keyword evidence="2 8" id="KW-0812">Transmembrane</keyword>
<dbReference type="InterPro" id="IPR036640">
    <property type="entry name" value="ABC1_TM_sf"/>
</dbReference>
<dbReference type="Gene3D" id="1.20.1560.10">
    <property type="entry name" value="ABC transporter type 1, transmembrane domain"/>
    <property type="match status" value="1"/>
</dbReference>
<evidence type="ECO:0000256" key="6">
    <source>
        <dbReference type="ARBA" id="ARBA00023136"/>
    </source>
</evidence>
<dbReference type="Gene3D" id="3.40.50.300">
    <property type="entry name" value="P-loop containing nucleotide triphosphate hydrolases"/>
    <property type="match status" value="1"/>
</dbReference>
<keyword evidence="4" id="KW-0067">ATP-binding</keyword>
<comment type="caution">
    <text evidence="11">The sequence shown here is derived from an EMBL/GenBank/DDBJ whole genome shotgun (WGS) entry which is preliminary data.</text>
</comment>
<keyword evidence="3" id="KW-0547">Nucleotide-binding</keyword>
<accession>A0AAX0QXG6</accession>
<dbReference type="InterPro" id="IPR027417">
    <property type="entry name" value="P-loop_NTPase"/>
</dbReference>
<comment type="subcellular location">
    <subcellularLocation>
        <location evidence="1">Cell membrane</location>
        <topology evidence="1">Multi-pass membrane protein</topology>
    </subcellularLocation>
</comment>
<organism evidence="11 13">
    <name type="scientific">Staphylococcus delphini</name>
    <dbReference type="NCBI Taxonomy" id="53344"/>
    <lineage>
        <taxon>Bacteria</taxon>
        <taxon>Bacillati</taxon>
        <taxon>Bacillota</taxon>
        <taxon>Bacilli</taxon>
        <taxon>Bacillales</taxon>
        <taxon>Staphylococcaceae</taxon>
        <taxon>Staphylococcus</taxon>
        <taxon>Staphylococcus intermedius group</taxon>
    </lineage>
</organism>
<feature type="transmembrane region" description="Helical" evidence="8">
    <location>
        <begin position="35"/>
        <end position="58"/>
    </location>
</feature>
<feature type="transmembrane region" description="Helical" evidence="8">
    <location>
        <begin position="70"/>
        <end position="90"/>
    </location>
</feature>
<evidence type="ECO:0000256" key="2">
    <source>
        <dbReference type="ARBA" id="ARBA00022692"/>
    </source>
</evidence>
<dbReference type="PANTHER" id="PTHR24221">
    <property type="entry name" value="ATP-BINDING CASSETTE SUB-FAMILY B"/>
    <property type="match status" value="1"/>
</dbReference>
<feature type="domain" description="ABC transmembrane type-1" evidence="10">
    <location>
        <begin position="35"/>
        <end position="311"/>
    </location>
</feature>
<dbReference type="InterPro" id="IPR039421">
    <property type="entry name" value="Type_1_exporter"/>
</dbReference>
<evidence type="ECO:0008006" key="15">
    <source>
        <dbReference type="Google" id="ProtNLM"/>
    </source>
</evidence>
<feature type="transmembrane region" description="Helical" evidence="8">
    <location>
        <begin position="137"/>
        <end position="162"/>
    </location>
</feature>
<protein>
    <recommendedName>
        <fullName evidence="15">ABC transporter ATP-binding protein</fullName>
    </recommendedName>
</protein>
<sequence>MNWTNTLIYLAITLTYFRRSSVMLNILLQSKRFIFVTALMTLFTSLLTVATPILLTQIFYSNYALNTRTLYIVILFMTITYIIQIIMVIVRENFALKFNKRYATHLYQNVHQMKYDELLQKEPTYLIDRVGQAVTSLYFFITQSLIGILSNALILIMCIIIVFYVNVFMTLLLFLLVPINFFGYKMINAKLKEKSIQMQKETSTGYKEIIAVYKNVDTMKQENFKRIEHMISPSIEKIYKSMASVNQFGQSSSLVIKLINTFIQNLMFFILAYLIIIGKTNVEDLVIISVILPIYFISLQAFTNVNLEFRDLQASKAFLDSEVLIHRENNQHLTLKSIDSISFEHPLIQINERKFNYDLKSQFFKGDVIFVSGPSGKGKSTLMKSLLNFRPSIGIKINNIPIDAFDKYVLREKILYISQDMSVLPMTIKDNVLYGKNDDAIDWNQFTENIILKSILNHKNIDEVVYEGGTNFSGGEKQRLMLARILHENVDCIILDEATSHIDKSLEDQIFRFLVESYTDKIIFVISHNLENKQYCNQFIEIN</sequence>
<keyword evidence="6 8" id="KW-0472">Membrane</keyword>
<comment type="function">
    <text evidence="7">May be involved in multidrug export. Transmembrane domains (TMD) form a pore in the cell membrane and the ATP-binding domain (NBD) is responsible for energy generation.</text>
</comment>
<evidence type="ECO:0000256" key="4">
    <source>
        <dbReference type="ARBA" id="ARBA00022840"/>
    </source>
</evidence>
<evidence type="ECO:0000313" key="11">
    <source>
        <dbReference type="EMBL" id="PCF51804.1"/>
    </source>
</evidence>
<evidence type="ECO:0000259" key="9">
    <source>
        <dbReference type="PROSITE" id="PS50893"/>
    </source>
</evidence>
<evidence type="ECO:0000259" key="10">
    <source>
        <dbReference type="PROSITE" id="PS50929"/>
    </source>
</evidence>
<keyword evidence="5 8" id="KW-1133">Transmembrane helix</keyword>
<feature type="domain" description="ABC transporter" evidence="9">
    <location>
        <begin position="335"/>
        <end position="543"/>
    </location>
</feature>
<dbReference type="Pfam" id="PF00005">
    <property type="entry name" value="ABC_tran"/>
    <property type="match status" value="1"/>
</dbReference>
<evidence type="ECO:0000256" key="1">
    <source>
        <dbReference type="ARBA" id="ARBA00004651"/>
    </source>
</evidence>
<dbReference type="SUPFAM" id="SSF90123">
    <property type="entry name" value="ABC transporter transmembrane region"/>
    <property type="match status" value="1"/>
</dbReference>
<reference evidence="12 14" key="2">
    <citation type="submission" date="2017-06" db="EMBL/GenBank/DDBJ databases">
        <title>Identification of a new gene, sdsY, involved in staphylococcal internalization in non-professional phagocytic cells (NPPCs).</title>
        <authorList>
            <person name="Maali Y."/>
            <person name="Martins-Simoes P."/>
            <person name="Trouillet-Assant S."/>
            <person name="Laurent F."/>
            <person name="Diot A."/>
            <person name="Verhoeven P."/>
            <person name="Bouvard D."/>
            <person name="Vandenesch F."/>
            <person name="Bes M."/>
        </authorList>
    </citation>
    <scope>NUCLEOTIDE SEQUENCE [LARGE SCALE GENOMIC DNA]</scope>
    <source>
        <strain evidence="12 14">Heidy</strain>
    </source>
</reference>
<evidence type="ECO:0000256" key="7">
    <source>
        <dbReference type="ARBA" id="ARBA00025074"/>
    </source>
</evidence>
<dbReference type="InterPro" id="IPR003593">
    <property type="entry name" value="AAA+_ATPase"/>
</dbReference>
<evidence type="ECO:0000256" key="3">
    <source>
        <dbReference type="ARBA" id="ARBA00022741"/>
    </source>
</evidence>
<dbReference type="InterPro" id="IPR011527">
    <property type="entry name" value="ABC1_TM_dom"/>
</dbReference>
<dbReference type="InterPro" id="IPR003439">
    <property type="entry name" value="ABC_transporter-like_ATP-bd"/>
</dbReference>
<evidence type="ECO:0000313" key="14">
    <source>
        <dbReference type="Proteomes" id="UP000266198"/>
    </source>
</evidence>
<evidence type="ECO:0000313" key="12">
    <source>
        <dbReference type="EMBL" id="RIZ50188.1"/>
    </source>
</evidence>
<dbReference type="EMBL" id="NIPK01000032">
    <property type="protein sequence ID" value="RIZ50188.1"/>
    <property type="molecule type" value="Genomic_DNA"/>
</dbReference>
<evidence type="ECO:0000256" key="5">
    <source>
        <dbReference type="ARBA" id="ARBA00022989"/>
    </source>
</evidence>
<gene>
    <name evidence="11" type="ORF">B5C07_02430</name>
    <name evidence="12" type="ORF">CDL68_11790</name>
</gene>
<dbReference type="SUPFAM" id="SSF52540">
    <property type="entry name" value="P-loop containing nucleoside triphosphate hydrolases"/>
    <property type="match status" value="1"/>
</dbReference>
<dbReference type="InterPro" id="IPR017871">
    <property type="entry name" value="ABC_transporter-like_CS"/>
</dbReference>
<reference evidence="11 13" key="1">
    <citation type="journal article" date="2017" name="PLoS ONE">
        <title>Development of a real-time PCR for detection of Staphylococcus pseudintermedius using a novel automated comparison of whole-genome sequences.</title>
        <authorList>
            <person name="Verstappen K.M."/>
            <person name="Huijbregts L."/>
            <person name="Spaninks M."/>
            <person name="Wagenaar J.A."/>
            <person name="Fluit A.C."/>
            <person name="Duim B."/>
        </authorList>
    </citation>
    <scope>NUCLEOTIDE SEQUENCE [LARGE SCALE GENOMIC DNA]</scope>
    <source>
        <strain evidence="11 13">15S02591-1</strain>
    </source>
</reference>
<feature type="transmembrane region" description="Helical" evidence="8">
    <location>
        <begin position="258"/>
        <end position="279"/>
    </location>
</feature>
<dbReference type="SMART" id="SM00382">
    <property type="entry name" value="AAA"/>
    <property type="match status" value="1"/>
</dbReference>
<feature type="transmembrane region" description="Helical" evidence="8">
    <location>
        <begin position="285"/>
        <end position="307"/>
    </location>
</feature>
<dbReference type="Proteomes" id="UP000266198">
    <property type="component" value="Unassembled WGS sequence"/>
</dbReference>
<dbReference type="PROSITE" id="PS50893">
    <property type="entry name" value="ABC_TRANSPORTER_2"/>
    <property type="match status" value="1"/>
</dbReference>
<dbReference type="Proteomes" id="UP000217473">
    <property type="component" value="Unassembled WGS sequence"/>
</dbReference>
<dbReference type="PROSITE" id="PS00211">
    <property type="entry name" value="ABC_TRANSPORTER_1"/>
    <property type="match status" value="1"/>
</dbReference>
<dbReference type="GO" id="GO:0005524">
    <property type="term" value="F:ATP binding"/>
    <property type="evidence" value="ECO:0007669"/>
    <property type="project" value="UniProtKB-KW"/>
</dbReference>
<proteinExistence type="predicted"/>